<accession>A0A327NDV9</accession>
<reference evidence="2 3" key="1">
    <citation type="submission" date="2018-06" db="EMBL/GenBank/DDBJ databases">
        <title>Spirosoma sp. HMF3257 Genome sequencing and assembly.</title>
        <authorList>
            <person name="Kang H."/>
            <person name="Cha I."/>
            <person name="Kim H."/>
            <person name="Kang J."/>
            <person name="Joh K."/>
        </authorList>
    </citation>
    <scope>NUCLEOTIDE SEQUENCE [LARGE SCALE GENOMIC DNA]</scope>
    <source>
        <strain evidence="2 3">HMF3257</strain>
    </source>
</reference>
<gene>
    <name evidence="2" type="ORF">HMF3257_38990</name>
</gene>
<dbReference type="EMBL" id="QLII01000004">
    <property type="protein sequence ID" value="RAI72893.1"/>
    <property type="molecule type" value="Genomic_DNA"/>
</dbReference>
<dbReference type="OrthoDB" id="418728at2"/>
<proteinExistence type="predicted"/>
<evidence type="ECO:0000313" key="3">
    <source>
        <dbReference type="Proteomes" id="UP000249016"/>
    </source>
</evidence>
<dbReference type="AlphaFoldDB" id="A0A327NDV9"/>
<comment type="caution">
    <text evidence="2">The sequence shown here is derived from an EMBL/GenBank/DDBJ whole genome shotgun (WGS) entry which is preliminary data.</text>
</comment>
<organism evidence="2 3">
    <name type="scientific">Spirosoma telluris</name>
    <dbReference type="NCBI Taxonomy" id="2183553"/>
    <lineage>
        <taxon>Bacteria</taxon>
        <taxon>Pseudomonadati</taxon>
        <taxon>Bacteroidota</taxon>
        <taxon>Cytophagia</taxon>
        <taxon>Cytophagales</taxon>
        <taxon>Cytophagaceae</taxon>
        <taxon>Spirosoma</taxon>
    </lineage>
</organism>
<dbReference type="InterPro" id="IPR036866">
    <property type="entry name" value="RibonucZ/Hydroxyglut_hydro"/>
</dbReference>
<sequence length="354" mass="40491">MTDLSLTALPVLCGDSLILEYGVNNSLEKRRIVVDTGYAKTYHSTLKPYLTSVVEQGASLDLLVLTHVDDDHIRGVFPLLKDFTHTIAHQYWLNYSPNPLIDADESGKIGMRQGIDARDLLMPTGKLNREPVMASQEYMIGNGKLTILSPDKAQFDTFIDEWKEYERNLPPKDTSSSRKRSDHKKTLEELCTFGFHPDKSPTNRSSIAFLLEVDTYKILLLSDSFPDVVADTLEKKGFSEANLLKADLVKVSHHGSRKNTNNRLLDLIDCHKYLISTHYENTDHFPHKETLARIIYTVRKRDVVNPIHFYFTYDDPGFRTLFSDDELKKYLIKCHFPCNPSQGIKVTFPENDSF</sequence>
<keyword evidence="3" id="KW-1185">Reference proteome</keyword>
<name>A0A327NDV9_9BACT</name>
<dbReference type="Gene3D" id="3.60.15.10">
    <property type="entry name" value="Ribonuclease Z/Hydroxyacylglutathione hydrolase-like"/>
    <property type="match status" value="1"/>
</dbReference>
<dbReference type="PANTHER" id="PTHR30619">
    <property type="entry name" value="DNA INTERNALIZATION/COMPETENCE PROTEIN COMEC/REC2"/>
    <property type="match status" value="1"/>
</dbReference>
<evidence type="ECO:0000313" key="2">
    <source>
        <dbReference type="EMBL" id="RAI72893.1"/>
    </source>
</evidence>
<dbReference type="InterPro" id="IPR001279">
    <property type="entry name" value="Metallo-B-lactamas"/>
</dbReference>
<dbReference type="PANTHER" id="PTHR30619:SF1">
    <property type="entry name" value="RECOMBINATION PROTEIN 2"/>
    <property type="match status" value="1"/>
</dbReference>
<protein>
    <recommendedName>
        <fullName evidence="1">Metallo-beta-lactamase domain-containing protein</fullName>
    </recommendedName>
</protein>
<dbReference type="Proteomes" id="UP000249016">
    <property type="component" value="Unassembled WGS sequence"/>
</dbReference>
<feature type="domain" description="Metallo-beta-lactamase" evidence="1">
    <location>
        <begin position="28"/>
        <end position="90"/>
    </location>
</feature>
<dbReference type="RefSeq" id="WP_111351424.1">
    <property type="nucleotide sequence ID" value="NZ_QLII01000004.1"/>
</dbReference>
<dbReference type="Pfam" id="PF00753">
    <property type="entry name" value="Lactamase_B"/>
    <property type="match status" value="1"/>
</dbReference>
<evidence type="ECO:0000259" key="1">
    <source>
        <dbReference type="Pfam" id="PF00753"/>
    </source>
</evidence>
<dbReference type="SUPFAM" id="SSF56281">
    <property type="entry name" value="Metallo-hydrolase/oxidoreductase"/>
    <property type="match status" value="1"/>
</dbReference>
<dbReference type="InterPro" id="IPR052159">
    <property type="entry name" value="Competence_DNA_uptake"/>
</dbReference>